<comment type="subcellular location">
    <subcellularLocation>
        <location evidence="1">Cell membrane</location>
        <topology evidence="1">Multi-pass membrane protein</topology>
    </subcellularLocation>
</comment>
<dbReference type="AlphaFoldDB" id="E1K067"/>
<dbReference type="InterPro" id="IPR025857">
    <property type="entry name" value="MacB_PCD"/>
</dbReference>
<keyword evidence="3 6" id="KW-0812">Transmembrane</keyword>
<dbReference type="OrthoDB" id="9775544at2"/>
<name>E1K067_SOLFR</name>
<evidence type="ECO:0000313" key="10">
    <source>
        <dbReference type="Proteomes" id="UP000006250"/>
    </source>
</evidence>
<dbReference type="GO" id="GO:0005886">
    <property type="term" value="C:plasma membrane"/>
    <property type="evidence" value="ECO:0007669"/>
    <property type="project" value="UniProtKB-SubCell"/>
</dbReference>
<feature type="domain" description="MacB-like periplasmic core" evidence="8">
    <location>
        <begin position="27"/>
        <end position="238"/>
    </location>
</feature>
<dbReference type="InterPro" id="IPR038766">
    <property type="entry name" value="Membrane_comp_ABC_pdt"/>
</dbReference>
<evidence type="ECO:0000256" key="5">
    <source>
        <dbReference type="ARBA" id="ARBA00023136"/>
    </source>
</evidence>
<feature type="domain" description="ABC3 transporter permease C-terminal" evidence="7">
    <location>
        <begin position="729"/>
        <end position="838"/>
    </location>
</feature>
<feature type="transmembrane region" description="Helical" evidence="6">
    <location>
        <begin position="432"/>
        <end position="461"/>
    </location>
</feature>
<feature type="transmembrane region" description="Helical" evidence="6">
    <location>
        <begin position="722"/>
        <end position="742"/>
    </location>
</feature>
<keyword evidence="10" id="KW-1185">Reference proteome</keyword>
<organism evidence="9 10">
    <name type="scientific">Solidesulfovibrio fructosivorans JJ]</name>
    <dbReference type="NCBI Taxonomy" id="596151"/>
    <lineage>
        <taxon>Bacteria</taxon>
        <taxon>Pseudomonadati</taxon>
        <taxon>Thermodesulfobacteriota</taxon>
        <taxon>Desulfovibrionia</taxon>
        <taxon>Desulfovibrionales</taxon>
        <taxon>Desulfovibrionaceae</taxon>
        <taxon>Solidesulfovibrio</taxon>
    </lineage>
</organism>
<feature type="transmembrane region" description="Helical" evidence="6">
    <location>
        <begin position="778"/>
        <end position="804"/>
    </location>
</feature>
<evidence type="ECO:0000256" key="6">
    <source>
        <dbReference type="SAM" id="Phobius"/>
    </source>
</evidence>
<evidence type="ECO:0000259" key="7">
    <source>
        <dbReference type="Pfam" id="PF02687"/>
    </source>
</evidence>
<feature type="domain" description="ABC3 transporter permease C-terminal" evidence="7">
    <location>
        <begin position="271"/>
        <end position="377"/>
    </location>
</feature>
<reference evidence="9 10" key="1">
    <citation type="submission" date="2010-08" db="EMBL/GenBank/DDBJ databases">
        <title>The draft genome of Desulfovibrio fructosovorans JJ.</title>
        <authorList>
            <consortium name="US DOE Joint Genome Institute (JGI-PGF)"/>
            <person name="Lucas S."/>
            <person name="Copeland A."/>
            <person name="Lapidus A."/>
            <person name="Cheng J.-F."/>
            <person name="Bruce D."/>
            <person name="Goodwin L."/>
            <person name="Pitluck S."/>
            <person name="Land M.L."/>
            <person name="Hauser L."/>
            <person name="Chang Y.-J."/>
            <person name="Jeffries C."/>
            <person name="Wall J.D."/>
            <person name="Stahl D.A."/>
            <person name="Arkin A.P."/>
            <person name="Dehal P."/>
            <person name="Stolyar S.M."/>
            <person name="Hazen T.C."/>
            <person name="Woyke T.J."/>
        </authorList>
    </citation>
    <scope>NUCLEOTIDE SEQUENCE [LARGE SCALE GENOMIC DNA]</scope>
    <source>
        <strain evidence="9 10">JJ</strain>
    </source>
</reference>
<feature type="transmembrane region" description="Helical" evidence="6">
    <location>
        <begin position="406"/>
        <end position="426"/>
    </location>
</feature>
<comment type="caution">
    <text evidence="9">The sequence shown here is derived from an EMBL/GenBank/DDBJ whole genome shotgun (WGS) entry which is preliminary data.</text>
</comment>
<evidence type="ECO:0000256" key="4">
    <source>
        <dbReference type="ARBA" id="ARBA00022989"/>
    </source>
</evidence>
<dbReference type="InterPro" id="IPR003838">
    <property type="entry name" value="ABC3_permease_C"/>
</dbReference>
<dbReference type="RefSeq" id="WP_005995684.1">
    <property type="nucleotide sequence ID" value="NZ_AECZ01000028.1"/>
</dbReference>
<dbReference type="Pfam" id="PF12704">
    <property type="entry name" value="MacB_PCD"/>
    <property type="match status" value="1"/>
</dbReference>
<feature type="transmembrane region" description="Helical" evidence="6">
    <location>
        <begin position="312"/>
        <end position="341"/>
    </location>
</feature>
<dbReference type="PANTHER" id="PTHR30287">
    <property type="entry name" value="MEMBRANE COMPONENT OF PREDICTED ABC SUPERFAMILY METABOLITE UPTAKE TRANSPORTER"/>
    <property type="match status" value="1"/>
</dbReference>
<gene>
    <name evidence="9" type="ORF">DesfrDRAFT_3267</name>
</gene>
<keyword evidence="2" id="KW-1003">Cell membrane</keyword>
<feature type="transmembrane region" description="Helical" evidence="6">
    <location>
        <begin position="810"/>
        <end position="835"/>
    </location>
</feature>
<dbReference type="EMBL" id="AECZ01000028">
    <property type="protein sequence ID" value="EFL49985.1"/>
    <property type="molecule type" value="Genomic_DNA"/>
</dbReference>
<protein>
    <recommendedName>
        <fullName evidence="11">ABC3 transporter permease protein domain-containing protein</fullName>
    </recommendedName>
</protein>
<proteinExistence type="predicted"/>
<evidence type="ECO:0000313" key="9">
    <source>
        <dbReference type="EMBL" id="EFL49985.1"/>
    </source>
</evidence>
<accession>E1K067</accession>
<evidence type="ECO:0000256" key="1">
    <source>
        <dbReference type="ARBA" id="ARBA00004651"/>
    </source>
</evidence>
<keyword evidence="5 6" id="KW-0472">Membrane</keyword>
<feature type="transmembrane region" description="Helical" evidence="6">
    <location>
        <begin position="361"/>
        <end position="385"/>
    </location>
</feature>
<feature type="transmembrane region" description="Helical" evidence="6">
    <location>
        <begin position="264"/>
        <end position="291"/>
    </location>
</feature>
<dbReference type="STRING" id="596151.DesfrDRAFT_3267"/>
<evidence type="ECO:0000256" key="2">
    <source>
        <dbReference type="ARBA" id="ARBA00022475"/>
    </source>
</evidence>
<feature type="transmembrane region" description="Helical" evidence="6">
    <location>
        <begin position="20"/>
        <end position="42"/>
    </location>
</feature>
<dbReference type="PANTHER" id="PTHR30287:SF1">
    <property type="entry name" value="INNER MEMBRANE PROTEIN"/>
    <property type="match status" value="1"/>
</dbReference>
<keyword evidence="4 6" id="KW-1133">Transmembrane helix</keyword>
<evidence type="ECO:0008006" key="11">
    <source>
        <dbReference type="Google" id="ProtNLM"/>
    </source>
</evidence>
<dbReference type="eggNOG" id="COG3127">
    <property type="taxonomic scope" value="Bacteria"/>
</dbReference>
<evidence type="ECO:0000259" key="8">
    <source>
        <dbReference type="Pfam" id="PF12704"/>
    </source>
</evidence>
<sequence>MRFPKEIGLAFRLAGRELRAGFRGFGIFLACLALGVAAVAGVKSLAASYQAGLAEDAASLLGGDLEAALSQRPATAEERAALSRLGRVSHLVSMQIMARRETAAGPAARTLATLRAVDGAYPLYGSVELRPPMPLASALAVRDGRPGAVVAPELLSRLRLKVGDTILVADAAYAVRAVLERTPDAAGGLTALGPPLLVAASSLHAAGLDGPGSLTRHFYRLRLPAGESAKSAMAALRREFPMAGWRLRDAAAAQPGLTRFMDRLAAVTALVGLAALLLGGIGISQAVSGYLDGRTASIAAMKCLGAPRRLVVTTYLLVIAGQAACGIAVGLLVGALVPVALGPLLGALVPVRFPPGPYPGALALAGGCGALTALAFSLPQLAAAGRVPPLLLFRGYDAPDRPRLGLTARLPGLLCLAGLFALAVVSTPDRRLGLGFVVAAVAATALFWLFAGLAVFLAGRIPRRPGIRGLALRAISRPDNQVGRVLAALGLGLSTLCAMILVEANFRAAFTEDIPRTAPAFFFVDIQPDQLPSFLQTARSVPGVSRVETSPMARGRIAELRGAPVAEARVDPDARWAVQGDRGLTYAATMPEGTRIVAGSWWPKDYAGPPLVSVDEKIAAGLGLSLGDTVTVNALGREITATVASLRRINWLSLGINYVFVFSPGALDGIPMTWLATAYVDNKASGDPAEALFNAVTGRFANVTAIGTGDALNAVLGVADKVAAAVTVAAGTTLCIGMLVLLQTMAVGMRRKTYEAAIYKACGAKRRDILAVFLGENALLGTLAGCMALAIGGGLAWAFVAFFMDLPFRFFAVPALLTVATAAGVTLTLGMAGLWRALAGKAWPYLRNE</sequence>
<dbReference type="Proteomes" id="UP000006250">
    <property type="component" value="Unassembled WGS sequence"/>
</dbReference>
<dbReference type="Pfam" id="PF02687">
    <property type="entry name" value="FtsX"/>
    <property type="match status" value="2"/>
</dbReference>
<evidence type="ECO:0000256" key="3">
    <source>
        <dbReference type="ARBA" id="ARBA00022692"/>
    </source>
</evidence>